<dbReference type="InterPro" id="IPR015300">
    <property type="entry name" value="DNA-bd_pseudobarrel_sf"/>
</dbReference>
<evidence type="ECO:0000256" key="5">
    <source>
        <dbReference type="ARBA" id="ARBA00023242"/>
    </source>
</evidence>
<dbReference type="PROSITE" id="PS50863">
    <property type="entry name" value="B3"/>
    <property type="match status" value="1"/>
</dbReference>
<dbReference type="InterPro" id="IPR003340">
    <property type="entry name" value="B3_DNA-bd"/>
</dbReference>
<dbReference type="SUPFAM" id="SSF101936">
    <property type="entry name" value="DNA-binding pseudobarrel domain"/>
    <property type="match status" value="1"/>
</dbReference>
<evidence type="ECO:0000256" key="1">
    <source>
        <dbReference type="ARBA" id="ARBA00004123"/>
    </source>
</evidence>
<dbReference type="GO" id="GO:0006355">
    <property type="term" value="P:regulation of DNA-templated transcription"/>
    <property type="evidence" value="ECO:0007669"/>
    <property type="project" value="InterPro"/>
</dbReference>
<reference evidence="7 8" key="1">
    <citation type="journal article" date="2023" name="G3 (Bethesda)">
        <title>A chromosome-length genome assembly and annotation of blackberry (Rubus argutus, cv. 'Hillquist').</title>
        <authorList>
            <person name="Bruna T."/>
            <person name="Aryal R."/>
            <person name="Dudchenko O."/>
            <person name="Sargent D.J."/>
            <person name="Mead D."/>
            <person name="Buti M."/>
            <person name="Cavallini A."/>
            <person name="Hytonen T."/>
            <person name="Andres J."/>
            <person name="Pham M."/>
            <person name="Weisz D."/>
            <person name="Mascagni F."/>
            <person name="Usai G."/>
            <person name="Natali L."/>
            <person name="Bassil N."/>
            <person name="Fernandez G.E."/>
            <person name="Lomsadze A."/>
            <person name="Armour M."/>
            <person name="Olukolu B."/>
            <person name="Poorten T."/>
            <person name="Britton C."/>
            <person name="Davik J."/>
            <person name="Ashrafi H."/>
            <person name="Aiden E.L."/>
            <person name="Borodovsky M."/>
            <person name="Worthington M."/>
        </authorList>
    </citation>
    <scope>NUCLEOTIDE SEQUENCE [LARGE SCALE GENOMIC DNA]</scope>
    <source>
        <strain evidence="7">PI 553951</strain>
    </source>
</reference>
<keyword evidence="8" id="KW-1185">Reference proteome</keyword>
<comment type="subcellular location">
    <subcellularLocation>
        <location evidence="1">Nucleus</location>
    </subcellularLocation>
</comment>
<sequence>MISQLASNEYSSNDDDDGQPKRHLLTTGWSVFVSAKRLVAGDSVLFIWNEKNQLLLGIRRATRHKP</sequence>
<evidence type="ECO:0000259" key="6">
    <source>
        <dbReference type="PROSITE" id="PS50863"/>
    </source>
</evidence>
<dbReference type="AlphaFoldDB" id="A0AAW1YQ30"/>
<keyword evidence="5" id="KW-0539">Nucleus</keyword>
<feature type="domain" description="TF-B3" evidence="6">
    <location>
        <begin position="1"/>
        <end position="62"/>
    </location>
</feature>
<accession>A0AAW1YQ30</accession>
<proteinExistence type="predicted"/>
<name>A0AAW1YQ30_RUBAR</name>
<evidence type="ECO:0000313" key="8">
    <source>
        <dbReference type="Proteomes" id="UP001457282"/>
    </source>
</evidence>
<evidence type="ECO:0000256" key="2">
    <source>
        <dbReference type="ARBA" id="ARBA00023015"/>
    </source>
</evidence>
<keyword evidence="2" id="KW-0805">Transcription regulation</keyword>
<dbReference type="Pfam" id="PF02362">
    <property type="entry name" value="B3"/>
    <property type="match status" value="1"/>
</dbReference>
<dbReference type="GO" id="GO:0003677">
    <property type="term" value="F:DNA binding"/>
    <property type="evidence" value="ECO:0007669"/>
    <property type="project" value="UniProtKB-KW"/>
</dbReference>
<evidence type="ECO:0000256" key="3">
    <source>
        <dbReference type="ARBA" id="ARBA00023125"/>
    </source>
</evidence>
<dbReference type="EMBL" id="JBEDUW010000001">
    <property type="protein sequence ID" value="KAK9950591.1"/>
    <property type="molecule type" value="Genomic_DNA"/>
</dbReference>
<evidence type="ECO:0000313" key="7">
    <source>
        <dbReference type="EMBL" id="KAK9950591.1"/>
    </source>
</evidence>
<dbReference type="PANTHER" id="PTHR31384:SF128">
    <property type="entry name" value="AUXIN RESPONSE FACTOR"/>
    <property type="match status" value="1"/>
</dbReference>
<keyword evidence="4" id="KW-0804">Transcription</keyword>
<organism evidence="7 8">
    <name type="scientific">Rubus argutus</name>
    <name type="common">Southern blackberry</name>
    <dbReference type="NCBI Taxonomy" id="59490"/>
    <lineage>
        <taxon>Eukaryota</taxon>
        <taxon>Viridiplantae</taxon>
        <taxon>Streptophyta</taxon>
        <taxon>Embryophyta</taxon>
        <taxon>Tracheophyta</taxon>
        <taxon>Spermatophyta</taxon>
        <taxon>Magnoliopsida</taxon>
        <taxon>eudicotyledons</taxon>
        <taxon>Gunneridae</taxon>
        <taxon>Pentapetalae</taxon>
        <taxon>rosids</taxon>
        <taxon>fabids</taxon>
        <taxon>Rosales</taxon>
        <taxon>Rosaceae</taxon>
        <taxon>Rosoideae</taxon>
        <taxon>Rosoideae incertae sedis</taxon>
        <taxon>Rubus</taxon>
    </lineage>
</organism>
<dbReference type="PANTHER" id="PTHR31384">
    <property type="entry name" value="AUXIN RESPONSE FACTOR 4-RELATED"/>
    <property type="match status" value="1"/>
</dbReference>
<dbReference type="GO" id="GO:0009725">
    <property type="term" value="P:response to hormone"/>
    <property type="evidence" value="ECO:0007669"/>
    <property type="project" value="InterPro"/>
</dbReference>
<gene>
    <name evidence="7" type="ORF">M0R45_006075</name>
</gene>
<keyword evidence="3" id="KW-0238">DNA-binding</keyword>
<dbReference type="GO" id="GO:0005634">
    <property type="term" value="C:nucleus"/>
    <property type="evidence" value="ECO:0007669"/>
    <property type="project" value="UniProtKB-SubCell"/>
</dbReference>
<protein>
    <recommendedName>
        <fullName evidence="6">TF-B3 domain-containing protein</fullName>
    </recommendedName>
</protein>
<comment type="caution">
    <text evidence="7">The sequence shown here is derived from an EMBL/GenBank/DDBJ whole genome shotgun (WGS) entry which is preliminary data.</text>
</comment>
<dbReference type="InterPro" id="IPR044835">
    <property type="entry name" value="ARF_plant"/>
</dbReference>
<evidence type="ECO:0000256" key="4">
    <source>
        <dbReference type="ARBA" id="ARBA00023163"/>
    </source>
</evidence>
<dbReference type="Proteomes" id="UP001457282">
    <property type="component" value="Unassembled WGS sequence"/>
</dbReference>
<dbReference type="Gene3D" id="2.40.330.10">
    <property type="entry name" value="DNA-binding pseudobarrel domain"/>
    <property type="match status" value="1"/>
</dbReference>